<gene>
    <name evidence="8" type="ORF">ISN44_As03g029460</name>
</gene>
<evidence type="ECO:0000256" key="6">
    <source>
        <dbReference type="RuleBase" id="RU363077"/>
    </source>
</evidence>
<evidence type="ECO:0000256" key="2">
    <source>
        <dbReference type="ARBA" id="ARBA00007635"/>
    </source>
</evidence>
<dbReference type="EMBL" id="JAEFBJ010000003">
    <property type="protein sequence ID" value="KAG7632854.1"/>
    <property type="molecule type" value="Genomic_DNA"/>
</dbReference>
<keyword evidence="3 6" id="KW-0812">Transmembrane</keyword>
<dbReference type="PANTHER" id="PTHR31218">
    <property type="entry name" value="WAT1-RELATED PROTEIN"/>
    <property type="match status" value="1"/>
</dbReference>
<evidence type="ECO:0000256" key="3">
    <source>
        <dbReference type="ARBA" id="ARBA00022692"/>
    </source>
</evidence>
<evidence type="ECO:0000313" key="9">
    <source>
        <dbReference type="Proteomes" id="UP000694251"/>
    </source>
</evidence>
<feature type="transmembrane region" description="Helical" evidence="6">
    <location>
        <begin position="168"/>
        <end position="192"/>
    </location>
</feature>
<reference evidence="8 9" key="1">
    <citation type="submission" date="2020-12" db="EMBL/GenBank/DDBJ databases">
        <title>Concerted genomic and epigenomic changes stabilize Arabidopsis allopolyploids.</title>
        <authorList>
            <person name="Chen Z."/>
        </authorList>
    </citation>
    <scope>NUCLEOTIDE SEQUENCE [LARGE SCALE GENOMIC DNA]</scope>
    <source>
        <strain evidence="8">As9502</strain>
        <tissue evidence="8">Leaf</tissue>
    </source>
</reference>
<evidence type="ECO:0000259" key="7">
    <source>
        <dbReference type="Pfam" id="PF00892"/>
    </source>
</evidence>
<feature type="transmembrane region" description="Helical" evidence="6">
    <location>
        <begin position="111"/>
        <end position="131"/>
    </location>
</feature>
<evidence type="ECO:0000256" key="4">
    <source>
        <dbReference type="ARBA" id="ARBA00022989"/>
    </source>
</evidence>
<accession>A0A8T2FD19</accession>
<keyword evidence="9" id="KW-1185">Reference proteome</keyword>
<name>A0A8T2FD19_ARASU</name>
<proteinExistence type="inferred from homology"/>
<dbReference type="InterPro" id="IPR030184">
    <property type="entry name" value="WAT1-related"/>
</dbReference>
<dbReference type="Pfam" id="PF00892">
    <property type="entry name" value="EamA"/>
    <property type="match status" value="1"/>
</dbReference>
<dbReference type="InterPro" id="IPR000620">
    <property type="entry name" value="EamA_dom"/>
</dbReference>
<comment type="caution">
    <text evidence="6">Lacks conserved residue(s) required for the propagation of feature annotation.</text>
</comment>
<comment type="caution">
    <text evidence="8">The sequence shown here is derived from an EMBL/GenBank/DDBJ whole genome shotgun (WGS) entry which is preliminary data.</text>
</comment>
<dbReference type="OrthoDB" id="1746609at2759"/>
<comment type="similarity">
    <text evidence="2 6">Belongs to the drug/metabolite transporter (DMT) superfamily. Plant drug/metabolite exporter (P-DME) (TC 2.A.7.4) family.</text>
</comment>
<dbReference type="AlphaFoldDB" id="A0A8T2FD19"/>
<keyword evidence="4 6" id="KW-1133">Transmembrane helix</keyword>
<protein>
    <recommendedName>
        <fullName evidence="6">WAT1-related protein</fullName>
    </recommendedName>
</protein>
<evidence type="ECO:0000256" key="5">
    <source>
        <dbReference type="ARBA" id="ARBA00023136"/>
    </source>
</evidence>
<feature type="domain" description="EamA" evidence="7">
    <location>
        <begin position="72"/>
        <end position="182"/>
    </location>
</feature>
<evidence type="ECO:0000313" key="8">
    <source>
        <dbReference type="EMBL" id="KAG7632854.1"/>
    </source>
</evidence>
<keyword evidence="5 6" id="KW-0472">Membrane</keyword>
<comment type="subcellular location">
    <subcellularLocation>
        <location evidence="1 6">Membrane</location>
        <topology evidence="1 6">Multi-pass membrane protein</topology>
    </subcellularLocation>
</comment>
<organism evidence="8 9">
    <name type="scientific">Arabidopsis suecica</name>
    <name type="common">Swedish thale-cress</name>
    <name type="synonym">Cardaminopsis suecica</name>
    <dbReference type="NCBI Taxonomy" id="45249"/>
    <lineage>
        <taxon>Eukaryota</taxon>
        <taxon>Viridiplantae</taxon>
        <taxon>Streptophyta</taxon>
        <taxon>Embryophyta</taxon>
        <taxon>Tracheophyta</taxon>
        <taxon>Spermatophyta</taxon>
        <taxon>Magnoliopsida</taxon>
        <taxon>eudicotyledons</taxon>
        <taxon>Gunneridae</taxon>
        <taxon>Pentapetalae</taxon>
        <taxon>rosids</taxon>
        <taxon>malvids</taxon>
        <taxon>Brassicales</taxon>
        <taxon>Brassicaceae</taxon>
        <taxon>Camelineae</taxon>
        <taxon>Arabidopsis</taxon>
    </lineage>
</organism>
<feature type="transmembrane region" description="Helical" evidence="6">
    <location>
        <begin position="78"/>
        <end position="99"/>
    </location>
</feature>
<dbReference type="GO" id="GO:0022857">
    <property type="term" value="F:transmembrane transporter activity"/>
    <property type="evidence" value="ECO:0007669"/>
    <property type="project" value="InterPro"/>
</dbReference>
<evidence type="ECO:0000256" key="1">
    <source>
        <dbReference type="ARBA" id="ARBA00004141"/>
    </source>
</evidence>
<sequence>MAGRFCQRDGGIMTAMVAVEILTECSQSSWNNSLHCGVFRHLPRNRPIIIGSSGEVFWPLNTLSLPSLTLFREYPSEFALALSHNVCVSISCAFVSLFVEENNPSAWIMRSKIMLICIVATGVVNSTSYVVESWTVRYKGAVFLAMFRPLSIVTAVVLGAIFLGDSLYLGSVIGGTLISMGFSVHNSLFHIANGFSALAKSSVLRHIGMLV</sequence>
<feature type="transmembrane region" description="Helical" evidence="6">
    <location>
        <begin position="143"/>
        <end position="162"/>
    </location>
</feature>
<dbReference type="GO" id="GO:0016020">
    <property type="term" value="C:membrane"/>
    <property type="evidence" value="ECO:0007669"/>
    <property type="project" value="UniProtKB-SubCell"/>
</dbReference>
<dbReference type="Proteomes" id="UP000694251">
    <property type="component" value="Chromosome 3"/>
</dbReference>